<protein>
    <recommendedName>
        <fullName evidence="3">Cytoplasmic tRNA 2-thiolation protein 2</fullName>
    </recommendedName>
</protein>
<dbReference type="GO" id="GO:0016783">
    <property type="term" value="F:sulfurtransferase activity"/>
    <property type="evidence" value="ECO:0007669"/>
    <property type="project" value="TreeGrafter"/>
</dbReference>
<dbReference type="Pfam" id="PF10288">
    <property type="entry name" value="CTU2"/>
    <property type="match status" value="1"/>
</dbReference>
<dbReference type="Proteomes" id="UP001295684">
    <property type="component" value="Unassembled WGS sequence"/>
</dbReference>
<evidence type="ECO:0000256" key="2">
    <source>
        <dbReference type="ARBA" id="ARBA00022694"/>
    </source>
</evidence>
<evidence type="ECO:0000313" key="5">
    <source>
        <dbReference type="EMBL" id="CAI2367136.1"/>
    </source>
</evidence>
<comment type="caution">
    <text evidence="5">The sequence shown here is derived from an EMBL/GenBank/DDBJ whole genome shotgun (WGS) entry which is preliminary data.</text>
</comment>
<comment type="pathway">
    <text evidence="3">tRNA modification; 5-methoxycarbonylmethyl-2-thiouridine-tRNA biosynthesis.</text>
</comment>
<keyword evidence="6" id="KW-1185">Reference proteome</keyword>
<comment type="similarity">
    <text evidence="3">Belongs to the CTU2/NCS2 family.</text>
</comment>
<name>A0AAD1XDY8_EUPCR</name>
<sequence length="480" mass="55365">METHPVPEVEEAKKGRTKPKKEIDSLDKIEAEGVEELQEKLKGMKISKKLKKKLLKEEAERQKILAYDPAFHCLKCKEKEGIIINRGDRSCESCFKQGCIHRFKTNLRNSLKIWKDNSNLICVSGGPNSMAMLHLMHVSLFGESQRKMFFKVHIVHIDDGVVYGWDEEKRNTNIQLFKDACEKYKFEYTILSLESVFDVEKLNPNTKEFTPPIEDSKEYVNHHYQSTEENAEKLRELLKYPSELCSSREDLIFNLKKWLLLDFALKFGFKKLLLGCTAVKVTSKVMSEIAKGRGLSLPNDVCFVDDRYLEDIKFMNPMRDYLLNEIQQYNKFNEVSVIERTSISLNNSKKAKKLPGFGSMNLLCEEFINELQVSNVQTVHTVLRTSNKLKLGIVEDESKNYCVLCYGLVDHATNILEVGSHIKSVSLEGELDLMESENDTWNTEFEQHLCFGCKRIMENAVDKERLIDSLPTFIKENAGL</sequence>
<gene>
    <name evidence="5" type="ORF">ECRASSUSDP1_LOCUS8413</name>
</gene>
<dbReference type="GO" id="GO:0005829">
    <property type="term" value="C:cytosol"/>
    <property type="evidence" value="ECO:0007669"/>
    <property type="project" value="TreeGrafter"/>
</dbReference>
<comment type="function">
    <text evidence="3">Plays a central role in 2-thiolation of mcm(5)S(2)U at tRNA wobble positions of tRNA(Lys), tRNA(Glu) and tRNA(Gln). May act by forming a heterodimer with NCS6/CTU1 that ligates sulfur from thiocarboxylated URM1 onto the uridine of tRNAs at wobble position.</text>
</comment>
<feature type="region of interest" description="Disordered" evidence="4">
    <location>
        <begin position="1"/>
        <end position="25"/>
    </location>
</feature>
<dbReference type="PANTHER" id="PTHR20882:SF14">
    <property type="entry name" value="CYTOPLASMIC TRNA 2-THIOLATION PROTEIN 2"/>
    <property type="match status" value="1"/>
</dbReference>
<keyword evidence="2 3" id="KW-0819">tRNA processing</keyword>
<dbReference type="PANTHER" id="PTHR20882">
    <property type="entry name" value="CYTOPLASMIC TRNA 2-THIOLATION PROTEIN 2"/>
    <property type="match status" value="1"/>
</dbReference>
<dbReference type="Gene3D" id="3.40.50.620">
    <property type="entry name" value="HUPs"/>
    <property type="match status" value="1"/>
</dbReference>
<dbReference type="InterPro" id="IPR014729">
    <property type="entry name" value="Rossmann-like_a/b/a_fold"/>
</dbReference>
<evidence type="ECO:0000256" key="1">
    <source>
        <dbReference type="ARBA" id="ARBA00022490"/>
    </source>
</evidence>
<dbReference type="InterPro" id="IPR019407">
    <property type="entry name" value="CTU2"/>
</dbReference>
<evidence type="ECO:0000256" key="4">
    <source>
        <dbReference type="SAM" id="MobiDB-lite"/>
    </source>
</evidence>
<dbReference type="GO" id="GO:0000049">
    <property type="term" value="F:tRNA binding"/>
    <property type="evidence" value="ECO:0007669"/>
    <property type="project" value="InterPro"/>
</dbReference>
<dbReference type="SUPFAM" id="SSF52402">
    <property type="entry name" value="Adenine nucleotide alpha hydrolases-like"/>
    <property type="match status" value="1"/>
</dbReference>
<comment type="subcellular location">
    <subcellularLocation>
        <location evidence="3">Cytoplasm</location>
    </subcellularLocation>
</comment>
<dbReference type="GO" id="GO:0002143">
    <property type="term" value="P:tRNA wobble position uridine thiolation"/>
    <property type="evidence" value="ECO:0007669"/>
    <property type="project" value="TreeGrafter"/>
</dbReference>
<reference evidence="5" key="1">
    <citation type="submission" date="2023-07" db="EMBL/GenBank/DDBJ databases">
        <authorList>
            <consortium name="AG Swart"/>
            <person name="Singh M."/>
            <person name="Singh A."/>
            <person name="Seah K."/>
            <person name="Emmerich C."/>
        </authorList>
    </citation>
    <scope>NUCLEOTIDE SEQUENCE</scope>
    <source>
        <strain evidence="5">DP1</strain>
    </source>
</reference>
<dbReference type="GO" id="GO:0032447">
    <property type="term" value="P:protein urmylation"/>
    <property type="evidence" value="ECO:0007669"/>
    <property type="project" value="UniProtKB-UniRule"/>
</dbReference>
<evidence type="ECO:0000313" key="6">
    <source>
        <dbReference type="Proteomes" id="UP001295684"/>
    </source>
</evidence>
<accession>A0AAD1XDY8</accession>
<dbReference type="HAMAP" id="MF_03054">
    <property type="entry name" value="CTU2"/>
    <property type="match status" value="1"/>
</dbReference>
<keyword evidence="1 3" id="KW-0963">Cytoplasm</keyword>
<dbReference type="EMBL" id="CAMPGE010008231">
    <property type="protein sequence ID" value="CAI2367136.1"/>
    <property type="molecule type" value="Genomic_DNA"/>
</dbReference>
<dbReference type="GO" id="GO:0016779">
    <property type="term" value="F:nucleotidyltransferase activity"/>
    <property type="evidence" value="ECO:0007669"/>
    <property type="project" value="UniProtKB-UniRule"/>
</dbReference>
<proteinExistence type="inferred from homology"/>
<dbReference type="AlphaFoldDB" id="A0AAD1XDY8"/>
<evidence type="ECO:0000256" key="3">
    <source>
        <dbReference type="HAMAP-Rule" id="MF_03054"/>
    </source>
</evidence>
<organism evidence="5 6">
    <name type="scientific">Euplotes crassus</name>
    <dbReference type="NCBI Taxonomy" id="5936"/>
    <lineage>
        <taxon>Eukaryota</taxon>
        <taxon>Sar</taxon>
        <taxon>Alveolata</taxon>
        <taxon>Ciliophora</taxon>
        <taxon>Intramacronucleata</taxon>
        <taxon>Spirotrichea</taxon>
        <taxon>Hypotrichia</taxon>
        <taxon>Euplotida</taxon>
        <taxon>Euplotidae</taxon>
        <taxon>Moneuplotes</taxon>
    </lineage>
</organism>